<name>A0AAN9BBJ9_9CAEN</name>
<keyword evidence="2" id="KW-0472">Membrane</keyword>
<reference evidence="3 4" key="1">
    <citation type="submission" date="2024-02" db="EMBL/GenBank/DDBJ databases">
        <title>Chromosome-scale genome assembly of the rough periwinkle Littorina saxatilis.</title>
        <authorList>
            <person name="De Jode A."/>
            <person name="Faria R."/>
            <person name="Formenti G."/>
            <person name="Sims Y."/>
            <person name="Smith T.P."/>
            <person name="Tracey A."/>
            <person name="Wood J.M.D."/>
            <person name="Zagrodzka Z.B."/>
            <person name="Johannesson K."/>
            <person name="Butlin R.K."/>
            <person name="Leder E.H."/>
        </authorList>
    </citation>
    <scope>NUCLEOTIDE SEQUENCE [LARGE SCALE GENOMIC DNA]</scope>
    <source>
        <strain evidence="3">Snail1</strain>
        <tissue evidence="3">Muscle</tissue>
    </source>
</reference>
<evidence type="ECO:0000313" key="3">
    <source>
        <dbReference type="EMBL" id="KAK7102878.1"/>
    </source>
</evidence>
<keyword evidence="2" id="KW-1133">Transmembrane helix</keyword>
<comment type="caution">
    <text evidence="3">The sequence shown here is derived from an EMBL/GenBank/DDBJ whole genome shotgun (WGS) entry which is preliminary data.</text>
</comment>
<feature type="region of interest" description="Disordered" evidence="1">
    <location>
        <begin position="1"/>
        <end position="23"/>
    </location>
</feature>
<feature type="transmembrane region" description="Helical" evidence="2">
    <location>
        <begin position="66"/>
        <end position="87"/>
    </location>
</feature>
<sequence>MLAPREEASSTMEELSMWSEDDGGTVGVRRRLRQGVIRALGSLSYLLVSPLMDCRLRSHPRIVPDYSVLVLMTYMANPPLGLLLCLLHQHTKNLFFRNRQRTADVLYIFIIVISHVIIGVTATCICLTVAYYVIGGQHPPEPLLCVFGDADFQYMEDRGMGKTEYCREKMRGNVRFDRPDVTQHVRLVKNGCTCY</sequence>
<feature type="transmembrane region" description="Helical" evidence="2">
    <location>
        <begin position="107"/>
        <end position="134"/>
    </location>
</feature>
<organism evidence="3 4">
    <name type="scientific">Littorina saxatilis</name>
    <dbReference type="NCBI Taxonomy" id="31220"/>
    <lineage>
        <taxon>Eukaryota</taxon>
        <taxon>Metazoa</taxon>
        <taxon>Spiralia</taxon>
        <taxon>Lophotrochozoa</taxon>
        <taxon>Mollusca</taxon>
        <taxon>Gastropoda</taxon>
        <taxon>Caenogastropoda</taxon>
        <taxon>Littorinimorpha</taxon>
        <taxon>Littorinoidea</taxon>
        <taxon>Littorinidae</taxon>
        <taxon>Littorina</taxon>
    </lineage>
</organism>
<dbReference type="EMBL" id="JBAMIC010000010">
    <property type="protein sequence ID" value="KAK7102878.1"/>
    <property type="molecule type" value="Genomic_DNA"/>
</dbReference>
<dbReference type="Proteomes" id="UP001374579">
    <property type="component" value="Unassembled WGS sequence"/>
</dbReference>
<evidence type="ECO:0000313" key="4">
    <source>
        <dbReference type="Proteomes" id="UP001374579"/>
    </source>
</evidence>
<accession>A0AAN9BBJ9</accession>
<evidence type="ECO:0000256" key="1">
    <source>
        <dbReference type="SAM" id="MobiDB-lite"/>
    </source>
</evidence>
<evidence type="ECO:0000256" key="2">
    <source>
        <dbReference type="SAM" id="Phobius"/>
    </source>
</evidence>
<gene>
    <name evidence="3" type="ORF">V1264_021036</name>
</gene>
<protein>
    <submittedName>
        <fullName evidence="3">Uncharacterized protein</fullName>
    </submittedName>
</protein>
<proteinExistence type="predicted"/>
<keyword evidence="4" id="KW-1185">Reference proteome</keyword>
<dbReference type="AlphaFoldDB" id="A0AAN9BBJ9"/>
<keyword evidence="2" id="KW-0812">Transmembrane</keyword>